<dbReference type="Proteomes" id="UP000093694">
    <property type="component" value="Unassembled WGS sequence"/>
</dbReference>
<dbReference type="GO" id="GO:0003677">
    <property type="term" value="F:DNA binding"/>
    <property type="evidence" value="ECO:0007669"/>
    <property type="project" value="UniProtKB-KW"/>
</dbReference>
<evidence type="ECO:0000313" key="6">
    <source>
        <dbReference type="Proteomes" id="UP000093694"/>
    </source>
</evidence>
<dbReference type="SUPFAM" id="SSF47413">
    <property type="entry name" value="lambda repressor-like DNA-binding domains"/>
    <property type="match status" value="1"/>
</dbReference>
<accession>A0A162NB90</accession>
<keyword evidence="1" id="KW-0238">DNA-binding</keyword>
<dbReference type="PROSITE" id="PS50943">
    <property type="entry name" value="HTH_CROC1"/>
    <property type="match status" value="1"/>
</dbReference>
<dbReference type="RefSeq" id="WP_063601803.1">
    <property type="nucleotide sequence ID" value="NZ_LITQ01000026.1"/>
</dbReference>
<protein>
    <submittedName>
        <fullName evidence="3">HTH-type transcriptional regulator Xre</fullName>
    </submittedName>
</protein>
<evidence type="ECO:0000256" key="1">
    <source>
        <dbReference type="ARBA" id="ARBA00023125"/>
    </source>
</evidence>
<proteinExistence type="predicted"/>
<reference evidence="3 5" key="1">
    <citation type="journal article" date="2015" name="Biotechnol. Bioeng.">
        <title>Genome sequence and phenotypic characterization of Caulobacter segnis.</title>
        <authorList>
            <person name="Patel S."/>
            <person name="Fletcher B."/>
            <person name="Scott D.C."/>
            <person name="Ely B."/>
        </authorList>
    </citation>
    <scope>NUCLEOTIDE SEQUENCE [LARGE SCALE GENOMIC DNA]</scope>
    <source>
        <strain evidence="3 5">PS02</strain>
    </source>
</reference>
<gene>
    <name evidence="3" type="primary">xre_1</name>
    <name evidence="4" type="ORF">CLCOS_20770</name>
    <name evidence="3" type="ORF">WX73_01719</name>
</gene>
<organism evidence="3 5">
    <name type="scientific">Clostridium coskatii</name>
    <dbReference type="NCBI Taxonomy" id="1705578"/>
    <lineage>
        <taxon>Bacteria</taxon>
        <taxon>Bacillati</taxon>
        <taxon>Bacillota</taxon>
        <taxon>Clostridia</taxon>
        <taxon>Eubacteriales</taxon>
        <taxon>Clostridiaceae</taxon>
        <taxon>Clostridium</taxon>
    </lineage>
</organism>
<dbReference type="EMBL" id="LROR01000049">
    <property type="protein sequence ID" value="OBR93941.1"/>
    <property type="molecule type" value="Genomic_DNA"/>
</dbReference>
<dbReference type="AlphaFoldDB" id="A0A162NB90"/>
<comment type="caution">
    <text evidence="3">The sequence shown here is derived from an EMBL/GenBank/DDBJ whole genome shotgun (WGS) entry which is preliminary data.</text>
</comment>
<dbReference type="PATRIC" id="fig|1705578.3.peg.1969"/>
<dbReference type="SMART" id="SM00530">
    <property type="entry name" value="HTH_XRE"/>
    <property type="match status" value="1"/>
</dbReference>
<evidence type="ECO:0000313" key="5">
    <source>
        <dbReference type="Proteomes" id="UP000077384"/>
    </source>
</evidence>
<dbReference type="PANTHER" id="PTHR46558:SF11">
    <property type="entry name" value="HTH-TYPE TRANSCRIPTIONAL REGULATOR XRE"/>
    <property type="match status" value="1"/>
</dbReference>
<dbReference type="PANTHER" id="PTHR46558">
    <property type="entry name" value="TRACRIPTIONAL REGULATORY PROTEIN-RELATED-RELATED"/>
    <property type="match status" value="1"/>
</dbReference>
<keyword evidence="6" id="KW-1185">Reference proteome</keyword>
<name>A0A162NB90_9CLOT</name>
<feature type="domain" description="HTH cro/C1-type" evidence="2">
    <location>
        <begin position="13"/>
        <end position="67"/>
    </location>
</feature>
<evidence type="ECO:0000259" key="2">
    <source>
        <dbReference type="PROSITE" id="PS50943"/>
    </source>
</evidence>
<dbReference type="EMBL" id="LITQ01000026">
    <property type="protein sequence ID" value="OAA91309.1"/>
    <property type="molecule type" value="Genomic_DNA"/>
</dbReference>
<dbReference type="Proteomes" id="UP000077384">
    <property type="component" value="Unassembled WGS sequence"/>
</dbReference>
<dbReference type="InterPro" id="IPR001387">
    <property type="entry name" value="Cro/C1-type_HTH"/>
</dbReference>
<sequence>MGLNEIIKIGDKIKSYRKNLKLTQADMAHKLNIPRSTYAHYENNTREPDIDILNEIAKTLNVDITDLISYEFEEKMNAEVSKDIDNIMKKYPKHKEKILDIRRTMDNIIIAEFYKAVTFKDNKITNKTLSNNLELYRELIWTIFEFSNESFIANSNIIENKDFYKLYSEKDKKIKTINDILDKIFTNYLIRYGLVDDGPKESDLKFDRDPNLP</sequence>
<evidence type="ECO:0000313" key="3">
    <source>
        <dbReference type="EMBL" id="OAA91309.1"/>
    </source>
</evidence>
<dbReference type="Pfam" id="PF01381">
    <property type="entry name" value="HTH_3"/>
    <property type="match status" value="1"/>
</dbReference>
<dbReference type="Gene3D" id="1.10.260.40">
    <property type="entry name" value="lambda repressor-like DNA-binding domains"/>
    <property type="match status" value="1"/>
</dbReference>
<reference evidence="4 6" key="2">
    <citation type="journal article" date="2016" name="Front. Microbiol.">
        <title>Industrial Acetogenic Biocatalysts: A Comparative Metabolic and Genomic Analysis.</title>
        <authorList>
            <person name="Bengelsdorf F."/>
            <person name="Poehlein A."/>
            <person name="Sonja S."/>
            <person name="Erz C."/>
            <person name="Hummel T."/>
            <person name="Hoffmeister S."/>
            <person name="Daniel R."/>
            <person name="Durre P."/>
        </authorList>
    </citation>
    <scope>NUCLEOTIDE SEQUENCE [LARGE SCALE GENOMIC DNA]</scope>
    <source>
        <strain evidence="4 6">PTA-10522</strain>
    </source>
</reference>
<evidence type="ECO:0000313" key="4">
    <source>
        <dbReference type="EMBL" id="OBR93941.1"/>
    </source>
</evidence>
<dbReference type="InterPro" id="IPR010982">
    <property type="entry name" value="Lambda_DNA-bd_dom_sf"/>
</dbReference>
<dbReference type="CDD" id="cd00093">
    <property type="entry name" value="HTH_XRE"/>
    <property type="match status" value="1"/>
</dbReference>